<evidence type="ECO:0000313" key="5">
    <source>
        <dbReference type="Proteomes" id="UP000525298"/>
    </source>
</evidence>
<dbReference type="GO" id="GO:0004713">
    <property type="term" value="F:protein tyrosine kinase activity"/>
    <property type="evidence" value="ECO:0007669"/>
    <property type="project" value="TreeGrafter"/>
</dbReference>
<accession>A0A7W0HM83</accession>
<comment type="caution">
    <text evidence="4">The sequence shown here is derived from an EMBL/GenBank/DDBJ whole genome shotgun (WGS) entry which is preliminary data.</text>
</comment>
<feature type="region of interest" description="Disordered" evidence="3">
    <location>
        <begin position="1"/>
        <end position="51"/>
    </location>
</feature>
<dbReference type="AlphaFoldDB" id="A0A7W0HM83"/>
<dbReference type="CDD" id="cd05387">
    <property type="entry name" value="BY-kinase"/>
    <property type="match status" value="1"/>
</dbReference>
<feature type="compositionally biased region" description="Polar residues" evidence="3">
    <location>
        <begin position="33"/>
        <end position="44"/>
    </location>
</feature>
<dbReference type="InterPro" id="IPR027417">
    <property type="entry name" value="P-loop_NTPase"/>
</dbReference>
<dbReference type="InterPro" id="IPR050445">
    <property type="entry name" value="Bact_polysacc_biosynth/exp"/>
</dbReference>
<sequence length="291" mass="32212">MGKFSKALEKSADQPGPKMSRITSGPEPGQPAEENTSGREQTSPAPEPAADFVRERWDRRLQLSADPKSEYFESFRRLRSSIVYPASGSPPKTLLVTSTVPHEGKGFVCANLGVALARGMEHHAMMVDCDFRNPTLAGLFGLSNETGLADHLREQADLSLLIRKTGQPKLSLLASGQPPKNPAEMLSSTRMAALIDEMAERYPDRIVLFDSPPDVIASETSVLAKRIDGVILVVRYGASKKEDIKKFVEALGREKIYGVVFNAFPENTMEDFLDRRMGHGYGYHRYSYKGY</sequence>
<feature type="compositionally biased region" description="Basic and acidic residues" evidence="3">
    <location>
        <begin position="1"/>
        <end position="12"/>
    </location>
</feature>
<keyword evidence="4" id="KW-0808">Transferase</keyword>
<keyword evidence="2" id="KW-0067">ATP-binding</keyword>
<organism evidence="4 5">
    <name type="scientific">Desulfosalsimonas propionicica</name>
    <dbReference type="NCBI Taxonomy" id="332175"/>
    <lineage>
        <taxon>Bacteria</taxon>
        <taxon>Pseudomonadati</taxon>
        <taxon>Thermodesulfobacteriota</taxon>
        <taxon>Desulfobacteria</taxon>
        <taxon>Desulfobacterales</taxon>
        <taxon>Desulfosalsimonadaceae</taxon>
        <taxon>Desulfosalsimonas</taxon>
    </lineage>
</organism>
<dbReference type="GO" id="GO:0005524">
    <property type="term" value="F:ATP binding"/>
    <property type="evidence" value="ECO:0007669"/>
    <property type="project" value="UniProtKB-KW"/>
</dbReference>
<dbReference type="EMBL" id="JACDUS010000015">
    <property type="protein sequence ID" value="MBA2883022.1"/>
    <property type="molecule type" value="Genomic_DNA"/>
</dbReference>
<dbReference type="Proteomes" id="UP000525298">
    <property type="component" value="Unassembled WGS sequence"/>
</dbReference>
<keyword evidence="4" id="KW-0418">Kinase</keyword>
<evidence type="ECO:0000313" key="4">
    <source>
        <dbReference type="EMBL" id="MBA2883022.1"/>
    </source>
</evidence>
<evidence type="ECO:0000256" key="1">
    <source>
        <dbReference type="ARBA" id="ARBA00022741"/>
    </source>
</evidence>
<protein>
    <submittedName>
        <fullName evidence="4">Exopolysaccharide/PEP-CTERM locus tyrosine autokinase</fullName>
    </submittedName>
</protein>
<dbReference type="Gene3D" id="3.40.50.300">
    <property type="entry name" value="P-loop containing nucleotide triphosphate hydrolases"/>
    <property type="match status" value="1"/>
</dbReference>
<dbReference type="GO" id="GO:0005886">
    <property type="term" value="C:plasma membrane"/>
    <property type="evidence" value="ECO:0007669"/>
    <property type="project" value="TreeGrafter"/>
</dbReference>
<dbReference type="PANTHER" id="PTHR32309:SF13">
    <property type="entry name" value="FERRIC ENTEROBACTIN TRANSPORT PROTEIN FEPE"/>
    <property type="match status" value="1"/>
</dbReference>
<proteinExistence type="predicted"/>
<name>A0A7W0HM83_9BACT</name>
<dbReference type="InterPro" id="IPR005702">
    <property type="entry name" value="Wzc-like_C"/>
</dbReference>
<evidence type="ECO:0000256" key="3">
    <source>
        <dbReference type="SAM" id="MobiDB-lite"/>
    </source>
</evidence>
<dbReference type="SUPFAM" id="SSF52540">
    <property type="entry name" value="P-loop containing nucleoside triphosphate hydrolases"/>
    <property type="match status" value="1"/>
</dbReference>
<reference evidence="4 5" key="1">
    <citation type="submission" date="2020-07" db="EMBL/GenBank/DDBJ databases">
        <title>Genomic Encyclopedia of Type Strains, Phase IV (KMG-IV): sequencing the most valuable type-strain genomes for metagenomic binning, comparative biology and taxonomic classification.</title>
        <authorList>
            <person name="Goeker M."/>
        </authorList>
    </citation>
    <scope>NUCLEOTIDE SEQUENCE [LARGE SCALE GENOMIC DNA]</scope>
    <source>
        <strain evidence="4 5">DSM 17721</strain>
    </source>
</reference>
<dbReference type="RefSeq" id="WP_181552641.1">
    <property type="nucleotide sequence ID" value="NZ_JACDUS010000015.1"/>
</dbReference>
<keyword evidence="1" id="KW-0547">Nucleotide-binding</keyword>
<dbReference type="PANTHER" id="PTHR32309">
    <property type="entry name" value="TYROSINE-PROTEIN KINASE"/>
    <property type="match status" value="1"/>
</dbReference>
<dbReference type="NCBIfam" id="TIGR01007">
    <property type="entry name" value="eps_fam"/>
    <property type="match status" value="1"/>
</dbReference>
<keyword evidence="5" id="KW-1185">Reference proteome</keyword>
<evidence type="ECO:0000256" key="2">
    <source>
        <dbReference type="ARBA" id="ARBA00022840"/>
    </source>
</evidence>
<gene>
    <name evidence="4" type="ORF">HNR65_003379</name>
</gene>